<feature type="region of interest" description="Disordered" evidence="1">
    <location>
        <begin position="411"/>
        <end position="435"/>
    </location>
</feature>
<keyword evidence="3" id="KW-1185">Reference proteome</keyword>
<evidence type="ECO:0000256" key="1">
    <source>
        <dbReference type="SAM" id="MobiDB-lite"/>
    </source>
</evidence>
<reference evidence="2 3" key="1">
    <citation type="journal article" date="2014" name="Nat. Commun.">
        <title>Klebsormidium flaccidum genome reveals primary factors for plant terrestrial adaptation.</title>
        <authorList>
            <person name="Hori K."/>
            <person name="Maruyama F."/>
            <person name="Fujisawa T."/>
            <person name="Togashi T."/>
            <person name="Yamamoto N."/>
            <person name="Seo M."/>
            <person name="Sato S."/>
            <person name="Yamada T."/>
            <person name="Mori H."/>
            <person name="Tajima N."/>
            <person name="Moriyama T."/>
            <person name="Ikeuchi M."/>
            <person name="Watanabe M."/>
            <person name="Wada H."/>
            <person name="Kobayashi K."/>
            <person name="Saito M."/>
            <person name="Masuda T."/>
            <person name="Sasaki-Sekimoto Y."/>
            <person name="Mashiguchi K."/>
            <person name="Awai K."/>
            <person name="Shimojima M."/>
            <person name="Masuda S."/>
            <person name="Iwai M."/>
            <person name="Nobusawa T."/>
            <person name="Narise T."/>
            <person name="Kondo S."/>
            <person name="Saito H."/>
            <person name="Sato R."/>
            <person name="Murakawa M."/>
            <person name="Ihara Y."/>
            <person name="Oshima-Yamada Y."/>
            <person name="Ohtaka K."/>
            <person name="Satoh M."/>
            <person name="Sonobe K."/>
            <person name="Ishii M."/>
            <person name="Ohtani R."/>
            <person name="Kanamori-Sato M."/>
            <person name="Honoki R."/>
            <person name="Miyazaki D."/>
            <person name="Mochizuki H."/>
            <person name="Umetsu J."/>
            <person name="Higashi K."/>
            <person name="Shibata D."/>
            <person name="Kamiya Y."/>
            <person name="Sato N."/>
            <person name="Nakamura Y."/>
            <person name="Tabata S."/>
            <person name="Ida S."/>
            <person name="Kurokawa K."/>
            <person name="Ohta H."/>
        </authorList>
    </citation>
    <scope>NUCLEOTIDE SEQUENCE [LARGE SCALE GENOMIC DNA]</scope>
    <source>
        <strain evidence="2 3">NIES-2285</strain>
    </source>
</reference>
<feature type="compositionally biased region" description="Polar residues" evidence="1">
    <location>
        <begin position="1196"/>
        <end position="1213"/>
    </location>
</feature>
<feature type="compositionally biased region" description="Basic and acidic residues" evidence="1">
    <location>
        <begin position="51"/>
        <end position="69"/>
    </location>
</feature>
<evidence type="ECO:0000313" key="3">
    <source>
        <dbReference type="Proteomes" id="UP000054558"/>
    </source>
</evidence>
<dbReference type="OrthoDB" id="2393824at2759"/>
<evidence type="ECO:0008006" key="4">
    <source>
        <dbReference type="Google" id="ProtNLM"/>
    </source>
</evidence>
<feature type="region of interest" description="Disordered" evidence="1">
    <location>
        <begin position="1192"/>
        <end position="1213"/>
    </location>
</feature>
<protein>
    <recommendedName>
        <fullName evidence="4">Replication origin-binding protein domain-containing protein</fullName>
    </recommendedName>
</protein>
<dbReference type="AlphaFoldDB" id="A0A1Y1IHU1"/>
<evidence type="ECO:0000313" key="2">
    <source>
        <dbReference type="EMBL" id="GAQ89069.1"/>
    </source>
</evidence>
<gene>
    <name evidence="2" type="ORF">KFL_004840080</name>
</gene>
<dbReference type="SUPFAM" id="SSF52540">
    <property type="entry name" value="P-loop containing nucleoside triphosphate hydrolases"/>
    <property type="match status" value="1"/>
</dbReference>
<dbReference type="EMBL" id="DF237433">
    <property type="protein sequence ID" value="GAQ89069.1"/>
    <property type="molecule type" value="Genomic_DNA"/>
</dbReference>
<dbReference type="Proteomes" id="UP000054558">
    <property type="component" value="Unassembled WGS sequence"/>
</dbReference>
<proteinExistence type="predicted"/>
<dbReference type="InterPro" id="IPR027417">
    <property type="entry name" value="P-loop_NTPase"/>
</dbReference>
<name>A0A1Y1IHU1_KLENI</name>
<sequence length="1213" mass="133814">MARGRPHGRSKSDHRVCQEARHARAAEYRERIAISAEQQEARIAAVNAKCNVEDAPRRQRGQKSRESKTKAGAARMSTGGRACKASGSGKKRAKKGLEHVLGRAAERDLHSLYCHACGALAEFGLRGGKEGGSVKYTCRAHATPNGCFRIDRVRADWAEGQELRRLRAEERRLEQELRKLGGSSSNAKPTSAAVGDEFQSSGVWASMPMSRSLIATLLMIGGIERNPGPAADKGSPYKGDLALPGRTSTGCNEAPGTVVESDWPLNLLPSLDALNPRHMTSENGRVTHAGRGLDLLAGIPERGDSEGQTRQLHLRLRGGADDEPMPEAHSDKPALIRIQLRGTNERCSFEPPRPREAVLEHLRDEERWGEGKITKVVDGEETACMKGDVLQAGEYIFTAFEVQGASSAGPSAAQASRLEPTEGAKGDLGPSPIKNWKEREKVVGDKIVEAHEALAHCMVNEPDSFRSPVTNEHTERIGGLNIVAAPPDTPLLLLTNLPSGNQGGVATDDEVLKWFHKADNEPIIPPPTAVLLGPPGIGKTRKCMQLGSTEPGVIYLTCERSGELRAPDMEAVRAKLEQCEADPQSWKANFVRAKRHLLACLYARVSLLKYFLDNQAQQAWDLRHWMLFQSGVAFGASMAPMLELYRSASLVHVDELEEQLAALLGECTKLLGGNRRVCIALDEAQSWSSALNHCFSNGNEPPQGRPLLTAAMRILSDPPLSQHLKILLAGTGFSLLSTNIIDSALAKHGTFKARQLSLFKTLSEDEVRQYAAHFAGKEEADGAVEQIRKLVGRARFVVGAVQRWVGEGGERSLRDVLEEEYDLHTDPDAWHRSTLVRARYEKLYLYGTLWAQAQHPQSAKLFQQLKKLTFAHWVIGQPACFRNKEEVDIVNLGCALLEGERDTQMAAIREPVVQTAVQNFLKHEMQWDPQTHAEEMFCESGFQPQVLGNWWELVVAQFIRHMFETEEALADKPLFSNLGRDTLPPAFREMGASLVAVWRDETSGQFRWEEIKKEERFLRMKVGTTAYRLVDFLKDPQGFVLFFPEDKAGPDLVFFMVVGGKLFLVFVQLKLAVAVKEPLKVMRTVDPSTAYSNHPLEREFREEIKEALGPDSGLAGVIACIIGYPLKLPQSIFEEVRDCKPPRRASKRLQLEVVADYDISPAVRVVVDGSQKSDELARTDLKPLIDALKKAGAVETGTSPTEGLSSSTPMDVS</sequence>
<organism evidence="2 3">
    <name type="scientific">Klebsormidium nitens</name>
    <name type="common">Green alga</name>
    <name type="synonym">Ulothrix nitens</name>
    <dbReference type="NCBI Taxonomy" id="105231"/>
    <lineage>
        <taxon>Eukaryota</taxon>
        <taxon>Viridiplantae</taxon>
        <taxon>Streptophyta</taxon>
        <taxon>Klebsormidiophyceae</taxon>
        <taxon>Klebsormidiales</taxon>
        <taxon>Klebsormidiaceae</taxon>
        <taxon>Klebsormidium</taxon>
    </lineage>
</organism>
<accession>A0A1Y1IHU1</accession>
<feature type="region of interest" description="Disordered" evidence="1">
    <location>
        <begin position="49"/>
        <end position="94"/>
    </location>
</feature>